<keyword evidence="4" id="KW-0554">One-carbon metabolism</keyword>
<keyword evidence="10" id="KW-1185">Reference proteome</keyword>
<dbReference type="PRINTS" id="PR00070">
    <property type="entry name" value="DHFR"/>
</dbReference>
<dbReference type="InterPro" id="IPR017925">
    <property type="entry name" value="DHFR_CS"/>
</dbReference>
<reference evidence="9" key="1">
    <citation type="journal article" date="2019" name="Beilstein J. Org. Chem.">
        <title>Nanangenines: drimane sesquiterpenoids as the dominant metabolite cohort of a novel Australian fungus, Aspergillus nanangensis.</title>
        <authorList>
            <person name="Lacey H.J."/>
            <person name="Gilchrist C.L.M."/>
            <person name="Crombie A."/>
            <person name="Kalaitzis J.A."/>
            <person name="Vuong D."/>
            <person name="Rutledge P.J."/>
            <person name="Turner P."/>
            <person name="Pitt J.I."/>
            <person name="Lacey E."/>
            <person name="Chooi Y.H."/>
            <person name="Piggott A.M."/>
        </authorList>
    </citation>
    <scope>NUCLEOTIDE SEQUENCE</scope>
    <source>
        <strain evidence="9">MST-FP2251</strain>
    </source>
</reference>
<dbReference type="PANTHER" id="PTHR48069">
    <property type="entry name" value="DIHYDROFOLATE REDUCTASE"/>
    <property type="match status" value="1"/>
</dbReference>
<comment type="caution">
    <text evidence="9">The sequence shown here is derived from an EMBL/GenBank/DDBJ whole genome shotgun (WGS) entry which is preliminary data.</text>
</comment>
<dbReference type="InterPro" id="IPR012259">
    <property type="entry name" value="DHFR"/>
</dbReference>
<feature type="domain" description="DHFR" evidence="8">
    <location>
        <begin position="12"/>
        <end position="266"/>
    </location>
</feature>
<evidence type="ECO:0000256" key="3">
    <source>
        <dbReference type="ARBA" id="ARBA00018886"/>
    </source>
</evidence>
<dbReference type="GO" id="GO:0046452">
    <property type="term" value="P:dihydrofolate metabolic process"/>
    <property type="evidence" value="ECO:0007669"/>
    <property type="project" value="TreeGrafter"/>
</dbReference>
<evidence type="ECO:0000256" key="5">
    <source>
        <dbReference type="ARBA" id="ARBA00022857"/>
    </source>
</evidence>
<dbReference type="GO" id="GO:0046655">
    <property type="term" value="P:folic acid metabolic process"/>
    <property type="evidence" value="ECO:0007669"/>
    <property type="project" value="TreeGrafter"/>
</dbReference>
<dbReference type="GO" id="GO:0046654">
    <property type="term" value="P:tetrahydrofolate biosynthetic process"/>
    <property type="evidence" value="ECO:0007669"/>
    <property type="project" value="InterPro"/>
</dbReference>
<dbReference type="GO" id="GO:0004146">
    <property type="term" value="F:dihydrofolate reductase activity"/>
    <property type="evidence" value="ECO:0007669"/>
    <property type="project" value="UniProtKB-EC"/>
</dbReference>
<evidence type="ECO:0000256" key="6">
    <source>
        <dbReference type="ARBA" id="ARBA00023002"/>
    </source>
</evidence>
<proteinExistence type="inferred from homology"/>
<keyword evidence="5" id="KW-0521">NADP</keyword>
<dbReference type="EC" id="1.5.1.3" evidence="2"/>
<dbReference type="GO" id="GO:0006730">
    <property type="term" value="P:one-carbon metabolic process"/>
    <property type="evidence" value="ECO:0007669"/>
    <property type="project" value="UniProtKB-KW"/>
</dbReference>
<evidence type="ECO:0000256" key="1">
    <source>
        <dbReference type="ARBA" id="ARBA00004903"/>
    </source>
</evidence>
<gene>
    <name evidence="9" type="primary">DFR1</name>
    <name evidence="9" type="ORF">FE257_011842</name>
</gene>
<dbReference type="EMBL" id="VCAU01000008">
    <property type="protein sequence ID" value="KAF9893410.1"/>
    <property type="molecule type" value="Genomic_DNA"/>
</dbReference>
<dbReference type="PANTHER" id="PTHR48069:SF3">
    <property type="entry name" value="DIHYDROFOLATE REDUCTASE"/>
    <property type="match status" value="1"/>
</dbReference>
<evidence type="ECO:0000256" key="2">
    <source>
        <dbReference type="ARBA" id="ARBA00012856"/>
    </source>
</evidence>
<dbReference type="InterPro" id="IPR024072">
    <property type="entry name" value="DHFR-like_dom_sf"/>
</dbReference>
<reference evidence="9" key="2">
    <citation type="submission" date="2020-02" db="EMBL/GenBank/DDBJ databases">
        <authorList>
            <person name="Gilchrist C.L.M."/>
            <person name="Chooi Y.-H."/>
        </authorList>
    </citation>
    <scope>NUCLEOTIDE SEQUENCE</scope>
    <source>
        <strain evidence="9">MST-FP2251</strain>
    </source>
</reference>
<evidence type="ECO:0000259" key="8">
    <source>
        <dbReference type="PROSITE" id="PS51330"/>
    </source>
</evidence>
<sequence length="268" mass="28906">MPPQQHLPNPLTLTLIVATTPIPPLRTTTTGEKVPCRLGIGQNGTLPWPRIKADMSFFARVTSRAPRAGTTNAIVMGRKTYDSVPRKLRPLGKRINVVVTRDVSGTVKEGVLRELEAKRAAAAAAATAAAANTTTTTTTSGSGGQETDAVVGSGLEEALDMLEKGYAAEGKLGSVFVIGGAEIYAAALRLGRERPVRIVVTEVEKTREEDGPFECDTFFPVDEELVMQKGWRKAGAKEVSEWVGENVEEGWKEEGEVKIQMVGYERLL</sequence>
<dbReference type="SUPFAM" id="SSF53597">
    <property type="entry name" value="Dihydrofolate reductase-like"/>
    <property type="match status" value="1"/>
</dbReference>
<dbReference type="Proteomes" id="UP001194746">
    <property type="component" value="Unassembled WGS sequence"/>
</dbReference>
<evidence type="ECO:0000313" key="10">
    <source>
        <dbReference type="Proteomes" id="UP001194746"/>
    </source>
</evidence>
<keyword evidence="6" id="KW-0560">Oxidoreductase</keyword>
<organism evidence="9 10">
    <name type="scientific">Aspergillus nanangensis</name>
    <dbReference type="NCBI Taxonomy" id="2582783"/>
    <lineage>
        <taxon>Eukaryota</taxon>
        <taxon>Fungi</taxon>
        <taxon>Dikarya</taxon>
        <taxon>Ascomycota</taxon>
        <taxon>Pezizomycotina</taxon>
        <taxon>Eurotiomycetes</taxon>
        <taxon>Eurotiomycetidae</taxon>
        <taxon>Eurotiales</taxon>
        <taxon>Aspergillaceae</taxon>
        <taxon>Aspergillus</taxon>
        <taxon>Aspergillus subgen. Circumdati</taxon>
    </lineage>
</organism>
<dbReference type="AlphaFoldDB" id="A0AAD4GY54"/>
<dbReference type="GO" id="GO:0050661">
    <property type="term" value="F:NADP binding"/>
    <property type="evidence" value="ECO:0007669"/>
    <property type="project" value="InterPro"/>
</dbReference>
<accession>A0AAD4GY54</accession>
<evidence type="ECO:0000313" key="9">
    <source>
        <dbReference type="EMBL" id="KAF9893410.1"/>
    </source>
</evidence>
<dbReference type="InterPro" id="IPR001796">
    <property type="entry name" value="DHFR_dom"/>
</dbReference>
<name>A0AAD4GY54_ASPNN</name>
<evidence type="ECO:0000256" key="7">
    <source>
        <dbReference type="RuleBase" id="RU004474"/>
    </source>
</evidence>
<comment type="similarity">
    <text evidence="7">Belongs to the dihydrofolate reductase family.</text>
</comment>
<dbReference type="GO" id="GO:0005739">
    <property type="term" value="C:mitochondrion"/>
    <property type="evidence" value="ECO:0007669"/>
    <property type="project" value="TreeGrafter"/>
</dbReference>
<protein>
    <recommendedName>
        <fullName evidence="3">Dihydrofolate reductase</fullName>
        <ecNumber evidence="2">1.5.1.3</ecNumber>
    </recommendedName>
</protein>
<dbReference type="Gene3D" id="3.40.430.10">
    <property type="entry name" value="Dihydrofolate Reductase, subunit A"/>
    <property type="match status" value="1"/>
</dbReference>
<dbReference type="PROSITE" id="PS00075">
    <property type="entry name" value="DHFR_1"/>
    <property type="match status" value="1"/>
</dbReference>
<dbReference type="CDD" id="cd00209">
    <property type="entry name" value="DHFR"/>
    <property type="match status" value="1"/>
</dbReference>
<dbReference type="PROSITE" id="PS51330">
    <property type="entry name" value="DHFR_2"/>
    <property type="match status" value="1"/>
</dbReference>
<evidence type="ECO:0000256" key="4">
    <source>
        <dbReference type="ARBA" id="ARBA00022563"/>
    </source>
</evidence>
<dbReference type="Pfam" id="PF00186">
    <property type="entry name" value="DHFR_1"/>
    <property type="match status" value="1"/>
</dbReference>
<comment type="pathway">
    <text evidence="1">Cofactor biosynthesis; tetrahydrofolate biosynthesis; 5,6,7,8-tetrahydrofolate from 7,8-dihydrofolate: step 1/1.</text>
</comment>